<sequence length="177" mass="21353">MNNHRNADMYKQWLANPNNRMVEEYVTYNIDRERNYNHLFWLTKRVPMTSISMPLVNNQNCAYAELYFTERPTDLHLLGARIDKMGNFVRNKKGGYVYGDVACYGCREKLKLYHLCYMHYQYRRSIHYGDFGIEESLCSFCGNYNIVWLNKKLYYDSNTEHLYENVPHPMFKFKSKM</sequence>
<proteinExistence type="predicted"/>
<keyword evidence="2" id="KW-1185">Reference proteome</keyword>
<protein>
    <submittedName>
        <fullName evidence="1">Uncharacterized protein</fullName>
    </submittedName>
</protein>
<name>A0A6B7KIB7_9ABAC</name>
<reference evidence="1 2" key="1">
    <citation type="submission" date="2019-01" db="EMBL/GenBank/DDBJ databases">
        <title>The Spodoptera cosmioides nucleopolyhedrovirus (SpcoNPV) is a novel virus isolated from the polyphagous black armyworm, Spodoptera cosmioides (Walker) (Lepidoptera: Noctuidae).</title>
        <authorList>
            <person name="Santos E.R."/>
            <person name="Oliveira L.B."/>
            <person name="Silva L.A."/>
            <person name="Sosa-Gomez D.R."/>
            <person name="Ribeiro B.M."/>
            <person name="Ardisson-Araujo D.M.P."/>
        </authorList>
    </citation>
    <scope>NUCLEOTIDE SEQUENCE [LARGE SCALE GENOMIC DNA]</scope>
    <source>
        <strain evidence="1">VPN72</strain>
    </source>
</reference>
<dbReference type="Proteomes" id="UP001223634">
    <property type="component" value="Segment"/>
</dbReference>
<evidence type="ECO:0000313" key="2">
    <source>
        <dbReference type="Proteomes" id="UP001223634"/>
    </source>
</evidence>
<organism evidence="1 2">
    <name type="scientific">Spodoptera cosmioides nucleopolyhedrovirus</name>
    <dbReference type="NCBI Taxonomy" id="2605774"/>
    <lineage>
        <taxon>Viruses</taxon>
        <taxon>Viruses incertae sedis</taxon>
        <taxon>Naldaviricetes</taxon>
        <taxon>Lefavirales</taxon>
        <taxon>Baculoviridae</taxon>
        <taxon>Alphabaculovirus</taxon>
        <taxon>Alphabaculovirus spocosmioidis</taxon>
    </lineage>
</organism>
<dbReference type="EMBL" id="MK419955">
    <property type="protein sequence ID" value="QEI03506.1"/>
    <property type="molecule type" value="Genomic_DNA"/>
</dbReference>
<accession>A0A6B7KIB7</accession>
<evidence type="ECO:0000313" key="1">
    <source>
        <dbReference type="EMBL" id="QEI03506.1"/>
    </source>
</evidence>